<dbReference type="Gene3D" id="1.20.140.100">
    <property type="entry name" value="Dynein heavy chain, N-terminal domain 2"/>
    <property type="match status" value="1"/>
</dbReference>
<dbReference type="GO" id="GO:0051959">
    <property type="term" value="F:dynein light intermediate chain binding"/>
    <property type="evidence" value="ECO:0007669"/>
    <property type="project" value="InterPro"/>
</dbReference>
<evidence type="ECO:0000256" key="11">
    <source>
        <dbReference type="ARBA" id="ARBA00023175"/>
    </source>
</evidence>
<dbReference type="GO" id="GO:0030286">
    <property type="term" value="C:dynein complex"/>
    <property type="evidence" value="ECO:0007669"/>
    <property type="project" value="UniProtKB-KW"/>
</dbReference>
<dbReference type="Gene3D" id="1.10.287.2620">
    <property type="match status" value="1"/>
</dbReference>
<dbReference type="Pfam" id="PF12775">
    <property type="entry name" value="AAA_7"/>
    <property type="match status" value="1"/>
</dbReference>
<keyword evidence="3" id="KW-0963">Cytoplasm</keyword>
<dbReference type="PANTHER" id="PTHR22878">
    <property type="entry name" value="DYNEIN HEAVY CHAIN 6, AXONEMAL-LIKE-RELATED"/>
    <property type="match status" value="1"/>
</dbReference>
<dbReference type="Pfam" id="PF08393">
    <property type="entry name" value="DHC_N2"/>
    <property type="match status" value="1"/>
</dbReference>
<evidence type="ECO:0000313" key="15">
    <source>
        <dbReference type="EMBL" id="KAK7087730.1"/>
    </source>
</evidence>
<dbReference type="FunFam" id="3.20.180.20:FF:000001">
    <property type="entry name" value="Dynein axonemal heavy chain 5"/>
    <property type="match status" value="1"/>
</dbReference>
<dbReference type="GO" id="GO:0005930">
    <property type="term" value="C:axoneme"/>
    <property type="evidence" value="ECO:0007669"/>
    <property type="project" value="UniProtKB-SubCell"/>
</dbReference>
<dbReference type="GO" id="GO:0007018">
    <property type="term" value="P:microtubule-based movement"/>
    <property type="evidence" value="ECO:0007669"/>
    <property type="project" value="InterPro"/>
</dbReference>
<evidence type="ECO:0000256" key="1">
    <source>
        <dbReference type="ARBA" id="ARBA00004430"/>
    </source>
</evidence>
<proteinExistence type="inferred from homology"/>
<dbReference type="Pfam" id="PF12774">
    <property type="entry name" value="AAA_6"/>
    <property type="match status" value="1"/>
</dbReference>
<dbReference type="Gene3D" id="1.10.8.710">
    <property type="match status" value="1"/>
</dbReference>
<dbReference type="GO" id="GO:0005874">
    <property type="term" value="C:microtubule"/>
    <property type="evidence" value="ECO:0007669"/>
    <property type="project" value="UniProtKB-KW"/>
</dbReference>
<dbReference type="FunFam" id="1.20.58.1120:FF:000008">
    <property type="entry name" value="Dynein heavy chain 10, axonemal"/>
    <property type="match status" value="1"/>
</dbReference>
<dbReference type="GO" id="GO:0045505">
    <property type="term" value="F:dynein intermediate chain binding"/>
    <property type="evidence" value="ECO:0007669"/>
    <property type="project" value="InterPro"/>
</dbReference>
<evidence type="ECO:0000256" key="3">
    <source>
        <dbReference type="ARBA" id="ARBA00022490"/>
    </source>
</evidence>
<keyword evidence="9" id="KW-0175">Coiled coil</keyword>
<evidence type="ECO:0000256" key="5">
    <source>
        <dbReference type="ARBA" id="ARBA00022737"/>
    </source>
</evidence>
<evidence type="ECO:0000259" key="14">
    <source>
        <dbReference type="SMART" id="SM00382"/>
    </source>
</evidence>
<comment type="caution">
    <text evidence="15">The sequence shown here is derived from an EMBL/GenBank/DDBJ whole genome shotgun (WGS) entry which is preliminary data.</text>
</comment>
<dbReference type="FunFam" id="1.10.287.2620:FF:000002">
    <property type="entry name" value="Dynein heavy chain 2, axonemal"/>
    <property type="match status" value="1"/>
</dbReference>
<dbReference type="InterPro" id="IPR042228">
    <property type="entry name" value="Dynein_linker_3"/>
</dbReference>
<dbReference type="FunFam" id="1.10.472.130:FF:000010">
    <property type="entry name" value="Dynein axonemal heavy chain 10"/>
    <property type="match status" value="1"/>
</dbReference>
<comment type="similarity">
    <text evidence="2">Belongs to the dynein heavy chain family.</text>
</comment>
<dbReference type="InterPro" id="IPR003593">
    <property type="entry name" value="AAA+_ATPase"/>
</dbReference>
<keyword evidence="4" id="KW-0493">Microtubule</keyword>
<feature type="domain" description="AAA+ ATPase" evidence="14">
    <location>
        <begin position="1119"/>
        <end position="1255"/>
    </location>
</feature>
<keyword evidence="11" id="KW-0505">Motor protein</keyword>
<dbReference type="InterPro" id="IPR035699">
    <property type="entry name" value="AAA_6"/>
</dbReference>
<reference evidence="15 16" key="1">
    <citation type="submission" date="2024-02" db="EMBL/GenBank/DDBJ databases">
        <title>Chromosome-scale genome assembly of the rough periwinkle Littorina saxatilis.</title>
        <authorList>
            <person name="De Jode A."/>
            <person name="Faria R."/>
            <person name="Formenti G."/>
            <person name="Sims Y."/>
            <person name="Smith T.P."/>
            <person name="Tracey A."/>
            <person name="Wood J.M.D."/>
            <person name="Zagrodzka Z.B."/>
            <person name="Johannesson K."/>
            <person name="Butlin R.K."/>
            <person name="Leder E.H."/>
        </authorList>
    </citation>
    <scope>NUCLEOTIDE SEQUENCE [LARGE SCALE GENOMIC DNA]</scope>
    <source>
        <strain evidence="15">Snail1</strain>
        <tissue evidence="15">Muscle</tissue>
    </source>
</reference>
<evidence type="ECO:0000256" key="13">
    <source>
        <dbReference type="ARBA" id="ARBA00023273"/>
    </source>
</evidence>
<gene>
    <name evidence="15" type="ORF">V1264_021742</name>
</gene>
<accession>A0AAN9AIZ3</accession>
<keyword evidence="8" id="KW-0243">Dynein</keyword>
<keyword evidence="10" id="KW-0969">Cilium</keyword>
<dbReference type="FunFam" id="3.40.50.300:FF:001855">
    <property type="entry name" value="Dynein axonemal heavy chain 10"/>
    <property type="match status" value="1"/>
</dbReference>
<dbReference type="Gene3D" id="1.20.58.1120">
    <property type="match status" value="1"/>
</dbReference>
<evidence type="ECO:0000256" key="10">
    <source>
        <dbReference type="ARBA" id="ARBA00023069"/>
    </source>
</evidence>
<dbReference type="Gene3D" id="1.20.920.30">
    <property type="match status" value="1"/>
</dbReference>
<keyword evidence="16" id="KW-1185">Reference proteome</keyword>
<dbReference type="Gene3D" id="1.10.472.130">
    <property type="match status" value="1"/>
</dbReference>
<keyword evidence="6" id="KW-0547">Nucleotide-binding</keyword>
<dbReference type="EMBL" id="JBAMIC010004070">
    <property type="protein sequence ID" value="KAK7087730.1"/>
    <property type="molecule type" value="Genomic_DNA"/>
</dbReference>
<dbReference type="Proteomes" id="UP001374579">
    <property type="component" value="Unassembled WGS sequence"/>
</dbReference>
<dbReference type="InterPro" id="IPR026983">
    <property type="entry name" value="DHC"/>
</dbReference>
<dbReference type="Pfam" id="PF25007">
    <property type="entry name" value="DYH2-5-8_CC"/>
    <property type="match status" value="1"/>
</dbReference>
<organism evidence="15 16">
    <name type="scientific">Littorina saxatilis</name>
    <dbReference type="NCBI Taxonomy" id="31220"/>
    <lineage>
        <taxon>Eukaryota</taxon>
        <taxon>Metazoa</taxon>
        <taxon>Spiralia</taxon>
        <taxon>Lophotrochozoa</taxon>
        <taxon>Mollusca</taxon>
        <taxon>Gastropoda</taxon>
        <taxon>Caenogastropoda</taxon>
        <taxon>Littorinimorpha</taxon>
        <taxon>Littorinoidea</taxon>
        <taxon>Littorinidae</taxon>
        <taxon>Littorina</taxon>
    </lineage>
</organism>
<dbReference type="InterPro" id="IPR027417">
    <property type="entry name" value="P-loop_NTPase"/>
</dbReference>
<evidence type="ECO:0000256" key="2">
    <source>
        <dbReference type="ARBA" id="ARBA00008887"/>
    </source>
</evidence>
<evidence type="ECO:0000256" key="8">
    <source>
        <dbReference type="ARBA" id="ARBA00023017"/>
    </source>
</evidence>
<dbReference type="InterPro" id="IPR041466">
    <property type="entry name" value="Dynein_AAA5_ext"/>
</dbReference>
<dbReference type="PANTHER" id="PTHR22878:SF63">
    <property type="entry name" value="DYNEIN AXONEMAL HEAVY CHAIN 10"/>
    <property type="match status" value="1"/>
</dbReference>
<keyword evidence="12" id="KW-0206">Cytoskeleton</keyword>
<evidence type="ECO:0000256" key="7">
    <source>
        <dbReference type="ARBA" id="ARBA00022840"/>
    </source>
</evidence>
<evidence type="ECO:0000313" key="16">
    <source>
        <dbReference type="Proteomes" id="UP001374579"/>
    </source>
</evidence>
<dbReference type="InterPro" id="IPR056759">
    <property type="entry name" value="DYH2-5-8_CC"/>
</dbReference>
<dbReference type="FunFam" id="1.10.8.710:FF:000002">
    <property type="entry name" value="dynein heavy chain 17, axonemal"/>
    <property type="match status" value="1"/>
</dbReference>
<dbReference type="InterPro" id="IPR042222">
    <property type="entry name" value="Dynein_2_N"/>
</dbReference>
<name>A0AAN9AIZ3_9CAEN</name>
<comment type="subcellular location">
    <subcellularLocation>
        <location evidence="1">Cytoplasm</location>
        <location evidence="1">Cytoskeleton</location>
        <location evidence="1">Cilium axoneme</location>
    </subcellularLocation>
</comment>
<dbReference type="FunFam" id="1.20.140.100:FF:000013">
    <property type="entry name" value="Dynein heavy chain 10, axonemal"/>
    <property type="match status" value="1"/>
</dbReference>
<evidence type="ECO:0000256" key="12">
    <source>
        <dbReference type="ARBA" id="ARBA00023212"/>
    </source>
</evidence>
<feature type="domain" description="AAA+ ATPase" evidence="14">
    <location>
        <begin position="1398"/>
        <end position="1530"/>
    </location>
</feature>
<dbReference type="GO" id="GO:0005524">
    <property type="term" value="F:ATP binding"/>
    <property type="evidence" value="ECO:0007669"/>
    <property type="project" value="UniProtKB-KW"/>
</dbReference>
<dbReference type="InterPro" id="IPR043157">
    <property type="entry name" value="Dynein_AAA1S"/>
</dbReference>
<dbReference type="FunFam" id="3.40.50.300:FF:000063">
    <property type="entry name" value="dynein heavy chain 6, axonemal"/>
    <property type="match status" value="1"/>
</dbReference>
<keyword evidence="13" id="KW-0966">Cell projection</keyword>
<dbReference type="InterPro" id="IPR013602">
    <property type="entry name" value="Dynein_heavy_linker"/>
</dbReference>
<protein>
    <recommendedName>
        <fullName evidence="14">AAA+ ATPase domain-containing protein</fullName>
    </recommendedName>
</protein>
<keyword evidence="7" id="KW-0067">ATP-binding</keyword>
<evidence type="ECO:0000256" key="9">
    <source>
        <dbReference type="ARBA" id="ARBA00023054"/>
    </source>
</evidence>
<dbReference type="Gene3D" id="3.40.50.300">
    <property type="entry name" value="P-loop containing nucleotide triphosphate hydrolases"/>
    <property type="match status" value="3"/>
</dbReference>
<dbReference type="SUPFAM" id="SSF52540">
    <property type="entry name" value="P-loop containing nucleoside triphosphate hydrolases"/>
    <property type="match status" value="3"/>
</dbReference>
<keyword evidence="5" id="KW-0677">Repeat</keyword>
<feature type="domain" description="AAA+ ATPase" evidence="14">
    <location>
        <begin position="1741"/>
        <end position="1892"/>
    </location>
</feature>
<dbReference type="Gene3D" id="3.20.180.20">
    <property type="entry name" value="Dynein heavy chain, N-terminal domain 2"/>
    <property type="match status" value="1"/>
</dbReference>
<evidence type="ECO:0000256" key="6">
    <source>
        <dbReference type="ARBA" id="ARBA00022741"/>
    </source>
</evidence>
<dbReference type="Pfam" id="PF17852">
    <property type="entry name" value="Dynein_AAA_lid"/>
    <property type="match status" value="1"/>
</dbReference>
<evidence type="ECO:0000256" key="4">
    <source>
        <dbReference type="ARBA" id="ARBA00022701"/>
    </source>
</evidence>
<sequence>MLQRYYKVLESLNPAEDNLLRTYTLELAKTLQPALLRLNWNSLGISHFIHKCEKAISRLEAIVTQLHKGAEDIDKTLHIIQAAVFKFPVSPFPDVVPVCKDFFAKLEDETTEEMYDLADRYHTIGPLLTKMEGMVVNTSTGRSPKLKKYFQYWERKIYNAIKKMILRHLQRLNQAIITNKPLYQIDALLAVPDIILNPSANEMFKLSLQSVRDTMEELKRLERWMNGTCIVTPPQKIEGEDEPFVYSYQTDILMNSEIMERLQTFNFNLKGGISYITRYFERYKKYRSVWRPTKDKILFVQKMASRDSSVRSFDDQMLHYSRIASEMSAHADNVQIKFVKINMTQLCTAITEHSNQWVEILGSTLRNRAKQDMDDITENLTELSRDLDSVPRDIEDLKAVLSVISEIKEISLDTEFRIRNVVESYRVINSYNIEVDEEEHAQADSLMLKWDELQWKAKDTDCKLTTTKIKFTRTAQDQILKFQENLAEFADRFKLEGPGSVKRNLEKGVDLMKQYAEELEYMEEKRMDLTNAEKLFELPITMYPALIRVQKDMKAFETIYGIYTAQQAARDQWSDTLWVNLNVQMLQEGIETFLKQFRKLPKETRTMPVGRNLEDTMKEFRDSLPLCVDLKHEALRERHWKELMEKCGVEYTMSPEAMSLGKIFAMELHNYRDVIIEIVTAASKELSIEKGVKEVEETWNNMKFTVHIYYKGTSNRGYILGPVDDITVSLDDTSMNLQSMSASRYIGPFLNTVQKWEKSLSHISEVIELWMVVQRKWMYLEGIFAGGDIRTQLPDEAKKFDVIDKTFKKIMTDTHKNPVIKQACHATGRLEDLDVLSTGLENLQKLLNDYLDAKRNAFPRFFFISDDELLSILGNADVECVQEHMIKMYDNISSLIFNKALSSSIMATAMKSAEGEVMEFRTPIAAEGRVEEWMTSILEEMRRTNRLITKEAIFYYKYKKSRVDWMLDYQGMVCLAGNQIWWTWEVEDVFRKVKKGHKTALKDYSKELHTQIDDLVVKVRSPLSRNERAKYNTVLIIDVHARDIIDGFVRDSIMDAREFEWESQLRFYWVREPDELEIRQCTGTFRYGYEYMGLNGRLVITPLTDRIYLTLTQALSMHLGGAPAGPAGTGKTETTKDLAKALGLLCVVTNCGEGMDYKAFGKILSGVCQCGAWGCFDEFNRIDVSVLSVISTQLQTIRNALIMHLKRFTFEGAEIDIDSRLGIFITMNPGYAGRAELPESVKALFRPVVVIVPDLQQICEIMLFSEGFLLAKVLAKKMTVLYRLAKEQLSKQHHYDFGLRALKSVLVMAGELKRGSPDLDEDVVLMRALRDMNLPKFIFEDVPLFLGLISDLFPGLDCPRVRYPNFNDAVEEAFAENDYIVIPIQVDKVVQLYETMMTRHTTMIVGPTGGGKSVVINTMCLAQTKLGQTTRCFTINPKERSVIEMYGVLDPATRDWTDGLLSNIFREINKPTDRNELKYIVYDGDVDALWVENMNSVMDDNRLLTLANGERIRLQKHCAMLFEVYDLQYASPATISRCGMVYVDPKNLGYVPHWQKWVNERKGNKEQFQDLNLFYDKYVTYLVDYVIEGMKDGVQGEKLKTIIPLTNLNLVTQMCKMLYTLMADAELENGYELEAVFLMSVLWSVGAALVEDARVKFDVYIKHLAALPLTGDEGAMAQAGELPGAQTLYDYFYDIGTKKWVPWSKKVPEYVHDPETQFYRILVPTVDTVRATWLLQLMVDLKRPVVLIGETGTSKTATVDNFLRTLNPEHILLLKINFSSRTTSMDVQRNIEANVEKRTKDTYGPPPGKRLLIFIDEMNMPQVDTYGTQQPIALLKLLLERGGIYDRGKDLNWKNLKDIGYLAAMGKAGGGRNETDPRFVSLFSVFNMTFPSEESLFKIYNSILTGHLLPFCDEIQNMASTITTMTMQLYM</sequence>
<dbReference type="SMART" id="SM00382">
    <property type="entry name" value="AAA"/>
    <property type="match status" value="3"/>
</dbReference>